<protein>
    <recommendedName>
        <fullName evidence="7">DNA replication and repair protein RecF</fullName>
    </recommendedName>
</protein>
<name>X0Y6G4_9ZZZZ</name>
<evidence type="ECO:0000256" key="2">
    <source>
        <dbReference type="ARBA" id="ARBA00022705"/>
    </source>
</evidence>
<evidence type="ECO:0000256" key="4">
    <source>
        <dbReference type="ARBA" id="ARBA00022840"/>
    </source>
</evidence>
<dbReference type="PANTHER" id="PTHR32182:SF0">
    <property type="entry name" value="DNA REPLICATION AND REPAIR PROTEIN RECF"/>
    <property type="match status" value="1"/>
</dbReference>
<proteinExistence type="inferred from homology"/>
<reference evidence="6" key="1">
    <citation type="journal article" date="2014" name="Front. Microbiol.">
        <title>High frequency of phylogenetically diverse reductive dehalogenase-homologous genes in deep subseafloor sedimentary metagenomes.</title>
        <authorList>
            <person name="Kawai M."/>
            <person name="Futagami T."/>
            <person name="Toyoda A."/>
            <person name="Takaki Y."/>
            <person name="Nishi S."/>
            <person name="Hori S."/>
            <person name="Arai W."/>
            <person name="Tsubouchi T."/>
            <person name="Morono Y."/>
            <person name="Uchiyama I."/>
            <person name="Ito T."/>
            <person name="Fujiyama A."/>
            <person name="Inagaki F."/>
            <person name="Takami H."/>
        </authorList>
    </citation>
    <scope>NUCLEOTIDE SEQUENCE</scope>
    <source>
        <strain evidence="6">Expedition CK06-06</strain>
    </source>
</reference>
<feature type="non-terminal residue" evidence="6">
    <location>
        <position position="1"/>
    </location>
</feature>
<dbReference type="GO" id="GO:0006302">
    <property type="term" value="P:double-strand break repair"/>
    <property type="evidence" value="ECO:0007669"/>
    <property type="project" value="TreeGrafter"/>
</dbReference>
<dbReference type="PANTHER" id="PTHR32182">
    <property type="entry name" value="DNA REPLICATION AND REPAIR PROTEIN RECF"/>
    <property type="match status" value="1"/>
</dbReference>
<keyword evidence="4" id="KW-0067">ATP-binding</keyword>
<dbReference type="AlphaFoldDB" id="X0Y6G4"/>
<evidence type="ECO:0000256" key="1">
    <source>
        <dbReference type="ARBA" id="ARBA00022490"/>
    </source>
</evidence>
<feature type="non-terminal residue" evidence="6">
    <location>
        <position position="206"/>
    </location>
</feature>
<dbReference type="InterPro" id="IPR001238">
    <property type="entry name" value="DNA-binding_RecF"/>
</dbReference>
<evidence type="ECO:0000256" key="5">
    <source>
        <dbReference type="ARBA" id="ARBA00023125"/>
    </source>
</evidence>
<evidence type="ECO:0008006" key="7">
    <source>
        <dbReference type="Google" id="ProtNLM"/>
    </source>
</evidence>
<dbReference type="InterPro" id="IPR042174">
    <property type="entry name" value="RecF_2"/>
</dbReference>
<dbReference type="GO" id="GO:0003697">
    <property type="term" value="F:single-stranded DNA binding"/>
    <property type="evidence" value="ECO:0007669"/>
    <property type="project" value="InterPro"/>
</dbReference>
<evidence type="ECO:0000313" key="6">
    <source>
        <dbReference type="EMBL" id="GAG44313.1"/>
    </source>
</evidence>
<keyword evidence="2" id="KW-0235">DNA replication</keyword>
<evidence type="ECO:0000256" key="3">
    <source>
        <dbReference type="ARBA" id="ARBA00022741"/>
    </source>
</evidence>
<keyword evidence="3" id="KW-0547">Nucleotide-binding</keyword>
<gene>
    <name evidence="6" type="ORF">S01H1_81671</name>
</gene>
<keyword evidence="1" id="KW-0963">Cytoplasm</keyword>
<dbReference type="InterPro" id="IPR018078">
    <property type="entry name" value="DNA-binding_RecF_CS"/>
</dbReference>
<dbReference type="Gene3D" id="1.20.1050.90">
    <property type="entry name" value="RecF/RecN/SMC, N-terminal domain"/>
    <property type="match status" value="1"/>
</dbReference>
<dbReference type="InterPro" id="IPR027417">
    <property type="entry name" value="P-loop_NTPase"/>
</dbReference>
<dbReference type="EMBL" id="BARS01055296">
    <property type="protein sequence ID" value="GAG44313.1"/>
    <property type="molecule type" value="Genomic_DNA"/>
</dbReference>
<dbReference type="NCBIfam" id="TIGR00611">
    <property type="entry name" value="recf"/>
    <property type="match status" value="1"/>
</dbReference>
<dbReference type="PROSITE" id="PS00617">
    <property type="entry name" value="RECF_1"/>
    <property type="match status" value="1"/>
</dbReference>
<comment type="caution">
    <text evidence="6">The sequence shown here is derived from an EMBL/GenBank/DDBJ whole genome shotgun (WGS) entry which is preliminary data.</text>
</comment>
<accession>X0Y6G4</accession>
<sequence>DVVGQINAVLFTSHDLELVGGPPALRRRYLDIALSQVDRPYLRDLQAYSRVLTQRNALLRRIQEGEAGPGELAFWNAQMAQHGGRITGARARAVTLVAQYAAEAHRHLSLGQEELSVTYQPRLPQGWDDQRAASASDEELVEALREGLESGGRRDIAAGVSLLGPHRDDLAFTLNGVPAGSFASRGQQRTAALALRLAEARFLLHR</sequence>
<organism evidence="6">
    <name type="scientific">marine sediment metagenome</name>
    <dbReference type="NCBI Taxonomy" id="412755"/>
    <lineage>
        <taxon>unclassified sequences</taxon>
        <taxon>metagenomes</taxon>
        <taxon>ecological metagenomes</taxon>
    </lineage>
</organism>
<dbReference type="SUPFAM" id="SSF52540">
    <property type="entry name" value="P-loop containing nucleoside triphosphate hydrolases"/>
    <property type="match status" value="1"/>
</dbReference>
<dbReference type="GO" id="GO:0006260">
    <property type="term" value="P:DNA replication"/>
    <property type="evidence" value="ECO:0007669"/>
    <property type="project" value="UniProtKB-KW"/>
</dbReference>
<dbReference type="HAMAP" id="MF_00365">
    <property type="entry name" value="RecF"/>
    <property type="match status" value="1"/>
</dbReference>
<dbReference type="GO" id="GO:0005524">
    <property type="term" value="F:ATP binding"/>
    <property type="evidence" value="ECO:0007669"/>
    <property type="project" value="UniProtKB-KW"/>
</dbReference>
<dbReference type="GO" id="GO:0000731">
    <property type="term" value="P:DNA synthesis involved in DNA repair"/>
    <property type="evidence" value="ECO:0007669"/>
    <property type="project" value="TreeGrafter"/>
</dbReference>
<keyword evidence="5" id="KW-0238">DNA-binding</keyword>